<evidence type="ECO:0000256" key="1">
    <source>
        <dbReference type="SAM" id="MobiDB-lite"/>
    </source>
</evidence>
<accession>A0ABS5XN83</accession>
<keyword evidence="4" id="KW-1185">Reference proteome</keyword>
<reference evidence="3 4" key="1">
    <citation type="submission" date="2021-04" db="EMBL/GenBank/DDBJ databases">
        <title>Pseudomonas boanensis sp. nov., a bacterium isolated from river water used for household purposes in Boane District, Mozambique.</title>
        <authorList>
            <person name="Nicklasson M."/>
            <person name="Martin-Rodriguez A.J."/>
            <person name="Thorell K."/>
            <person name="Neves L."/>
            <person name="Mussagy A."/>
            <person name="Rydberg H.A."/>
            <person name="Hernroth B."/>
            <person name="Svensson-Stadler L."/>
            <person name="Sjoling A."/>
        </authorList>
    </citation>
    <scope>NUCLEOTIDE SEQUENCE [LARGE SCALE GENOMIC DNA]</scope>
    <source>
        <strain evidence="3 4">DB1</strain>
    </source>
</reference>
<feature type="compositionally biased region" description="Polar residues" evidence="1">
    <location>
        <begin position="53"/>
        <end position="62"/>
    </location>
</feature>
<dbReference type="Pfam" id="PF07044">
    <property type="entry name" value="DUF1329"/>
    <property type="match status" value="1"/>
</dbReference>
<evidence type="ECO:0000313" key="4">
    <source>
        <dbReference type="Proteomes" id="UP001519667"/>
    </source>
</evidence>
<name>A0ABS5XN83_9GAMM</name>
<sequence>MQSTSLGLSLLAGSALAAVTPEQAAQLGKTLTPLGAEQAGNADGSIPAWTGGLPSNSGQQSPEGFLDDPFANEQPLFTITAQNAEQYQDKLSPGQLAMLKRYPDSYRMPVYPSHRSVALPDFVYAAVRSNAQNTQLVAGGNGLTNFQTAYPFPIPQNGQEVVWN</sequence>
<dbReference type="EMBL" id="JAGTIS010000021">
    <property type="protein sequence ID" value="MBT8769173.1"/>
    <property type="molecule type" value="Genomic_DNA"/>
</dbReference>
<gene>
    <name evidence="3" type="ORF">J7302_24000</name>
</gene>
<organism evidence="3 4">
    <name type="scientific">Metapseudomonas boanensis</name>
    <dbReference type="NCBI Taxonomy" id="2822138"/>
    <lineage>
        <taxon>Bacteria</taxon>
        <taxon>Pseudomonadati</taxon>
        <taxon>Pseudomonadota</taxon>
        <taxon>Gammaproteobacteria</taxon>
        <taxon>Pseudomonadales</taxon>
        <taxon>Pseudomonadaceae</taxon>
        <taxon>Metapseudomonas</taxon>
    </lineage>
</organism>
<dbReference type="Proteomes" id="UP001519667">
    <property type="component" value="Unassembled WGS sequence"/>
</dbReference>
<feature type="chain" id="PRO_5045798652" evidence="2">
    <location>
        <begin position="18"/>
        <end position="164"/>
    </location>
</feature>
<protein>
    <submittedName>
        <fullName evidence="3">DUF1329 domain-containing protein</fullName>
    </submittedName>
</protein>
<evidence type="ECO:0000256" key="2">
    <source>
        <dbReference type="SAM" id="SignalP"/>
    </source>
</evidence>
<dbReference type="InterPro" id="IPR010752">
    <property type="entry name" value="DUF1329"/>
</dbReference>
<comment type="caution">
    <text evidence="3">The sequence shown here is derived from an EMBL/GenBank/DDBJ whole genome shotgun (WGS) entry which is preliminary data.</text>
</comment>
<feature type="signal peptide" evidence="2">
    <location>
        <begin position="1"/>
        <end position="17"/>
    </location>
</feature>
<feature type="region of interest" description="Disordered" evidence="1">
    <location>
        <begin position="40"/>
        <end position="70"/>
    </location>
</feature>
<proteinExistence type="predicted"/>
<evidence type="ECO:0000313" key="3">
    <source>
        <dbReference type="EMBL" id="MBT8769173.1"/>
    </source>
</evidence>
<keyword evidence="2" id="KW-0732">Signal</keyword>
<feature type="non-terminal residue" evidence="3">
    <location>
        <position position="164"/>
    </location>
</feature>